<dbReference type="PANTHER" id="PTHR34297:SF2">
    <property type="entry name" value="ASP23_GLS24 FAMILY ENVELOPE STRESS RESPONSE PROTEIN"/>
    <property type="match status" value="1"/>
</dbReference>
<name>A0ABX8QQA1_9ACTN</name>
<feature type="compositionally biased region" description="Low complexity" evidence="2">
    <location>
        <begin position="77"/>
        <end position="94"/>
    </location>
</feature>
<keyword evidence="4" id="KW-1185">Reference proteome</keyword>
<dbReference type="RefSeq" id="WP_231333161.1">
    <property type="nucleotide sequence ID" value="NZ_CP059572.1"/>
</dbReference>
<comment type="similarity">
    <text evidence="1">Belongs to the asp23 family.</text>
</comment>
<dbReference type="Pfam" id="PF03780">
    <property type="entry name" value="Asp23"/>
    <property type="match status" value="1"/>
</dbReference>
<dbReference type="EMBL" id="CP059572">
    <property type="protein sequence ID" value="QXJ20109.1"/>
    <property type="molecule type" value="Genomic_DNA"/>
</dbReference>
<protein>
    <submittedName>
        <fullName evidence="3">Asp23/Gls24 family envelope stress response protein</fullName>
    </submittedName>
</protein>
<dbReference type="PANTHER" id="PTHR34297">
    <property type="entry name" value="HYPOTHETICAL CYTOSOLIC PROTEIN-RELATED"/>
    <property type="match status" value="1"/>
</dbReference>
<reference evidence="3" key="1">
    <citation type="submission" date="2020-07" db="EMBL/GenBank/DDBJ databases">
        <authorList>
            <person name="Tarantini F.S."/>
            <person name="Hong K.W."/>
            <person name="Chan K.G."/>
        </authorList>
    </citation>
    <scope>NUCLEOTIDE SEQUENCE</scope>
    <source>
        <strain evidence="3">32-07</strain>
    </source>
</reference>
<feature type="compositionally biased region" description="Pro residues" evidence="2">
    <location>
        <begin position="23"/>
        <end position="49"/>
    </location>
</feature>
<evidence type="ECO:0000313" key="3">
    <source>
        <dbReference type="EMBL" id="QXJ20109.1"/>
    </source>
</evidence>
<evidence type="ECO:0000313" key="4">
    <source>
        <dbReference type="Proteomes" id="UP001049518"/>
    </source>
</evidence>
<dbReference type="Proteomes" id="UP001049518">
    <property type="component" value="Chromosome"/>
</dbReference>
<gene>
    <name evidence="3" type="ORF">AGRA3207_000761</name>
</gene>
<feature type="region of interest" description="Disordered" evidence="2">
    <location>
        <begin position="1"/>
        <end position="134"/>
    </location>
</feature>
<accession>A0ABX8QQA1</accession>
<sequence length="247" mass="24304">MTDLDKGGAATGGEPQAEAGPQPYFPGPPGLSGPPTPSGTPLSAPPPASPGLSLPGVTLPGTSPHSPATHGPPTPGPVTHDPSSHSPSSHTLSPPVTPTPHAPVSPAVPLHGGGPSAGERTAEAQAGGDGAPVDGRITIEDEVIEKIATLAALEVPGVVGLAGRPGPDERRGAGGVRVRLHGDEVTLDLGIAVGYGNVIMEVARVVKSNVARVAGLMLGMRVVAVNVAVEDVRVTAEAPPLPGTAAH</sequence>
<evidence type="ECO:0000256" key="1">
    <source>
        <dbReference type="ARBA" id="ARBA00005721"/>
    </source>
</evidence>
<feature type="compositionally biased region" description="Low complexity" evidence="2">
    <location>
        <begin position="50"/>
        <end position="69"/>
    </location>
</feature>
<evidence type="ECO:0000256" key="2">
    <source>
        <dbReference type="SAM" id="MobiDB-lite"/>
    </source>
</evidence>
<organism evidence="3 4">
    <name type="scientific">Actinomadura graeca</name>
    <dbReference type="NCBI Taxonomy" id="2750812"/>
    <lineage>
        <taxon>Bacteria</taxon>
        <taxon>Bacillati</taxon>
        <taxon>Actinomycetota</taxon>
        <taxon>Actinomycetes</taxon>
        <taxon>Streptosporangiales</taxon>
        <taxon>Thermomonosporaceae</taxon>
        <taxon>Actinomadura</taxon>
    </lineage>
</organism>
<dbReference type="InterPro" id="IPR005531">
    <property type="entry name" value="Asp23"/>
</dbReference>
<proteinExistence type="inferred from homology"/>